<evidence type="ECO:0000256" key="7">
    <source>
        <dbReference type="SAM" id="Phobius"/>
    </source>
</evidence>
<evidence type="ECO:0000256" key="6">
    <source>
        <dbReference type="ARBA" id="ARBA00023136"/>
    </source>
</evidence>
<proteinExistence type="inferred from homology"/>
<evidence type="ECO:0000256" key="5">
    <source>
        <dbReference type="ARBA" id="ARBA00022989"/>
    </source>
</evidence>
<sequence length="87" mass="9064">MGILSWIIFGLIAGAIAKALHPGKDPGGWIVTILIGIAGAFVGGWIGTQVLGISINGNWSFKGFLFAILGAILLLWLYGLATRKKGA</sequence>
<keyword evidence="9" id="KW-1185">Reference proteome</keyword>
<dbReference type="EMBL" id="CP007035">
    <property type="protein sequence ID" value="AHF14173.1"/>
    <property type="molecule type" value="Genomic_DNA"/>
</dbReference>
<evidence type="ECO:0000256" key="1">
    <source>
        <dbReference type="ARBA" id="ARBA00004651"/>
    </source>
</evidence>
<dbReference type="HOGENOM" id="CLU_160040_2_3_10"/>
<name>W0EXB2_9BACT</name>
<comment type="similarity">
    <text evidence="2">Belongs to the UPF0410 family.</text>
</comment>
<organism evidence="8 9">
    <name type="scientific">Niabella soli DSM 19437</name>
    <dbReference type="NCBI Taxonomy" id="929713"/>
    <lineage>
        <taxon>Bacteria</taxon>
        <taxon>Pseudomonadati</taxon>
        <taxon>Bacteroidota</taxon>
        <taxon>Chitinophagia</taxon>
        <taxon>Chitinophagales</taxon>
        <taxon>Chitinophagaceae</taxon>
        <taxon>Niabella</taxon>
    </lineage>
</organism>
<evidence type="ECO:0000256" key="2">
    <source>
        <dbReference type="ARBA" id="ARBA00011006"/>
    </source>
</evidence>
<keyword evidence="6 7" id="KW-0472">Membrane</keyword>
<evidence type="ECO:0000256" key="4">
    <source>
        <dbReference type="ARBA" id="ARBA00022692"/>
    </source>
</evidence>
<evidence type="ECO:0000256" key="3">
    <source>
        <dbReference type="ARBA" id="ARBA00022475"/>
    </source>
</evidence>
<accession>W0EXB2</accession>
<feature type="transmembrane region" description="Helical" evidence="7">
    <location>
        <begin position="63"/>
        <end position="81"/>
    </location>
</feature>
<dbReference type="PANTHER" id="PTHR33884">
    <property type="entry name" value="UPF0410 PROTEIN YMGE"/>
    <property type="match status" value="1"/>
</dbReference>
<comment type="subcellular location">
    <subcellularLocation>
        <location evidence="1">Cell membrane</location>
        <topology evidence="1">Multi-pass membrane protein</topology>
    </subcellularLocation>
</comment>
<dbReference type="AlphaFoldDB" id="W0EXB2"/>
<dbReference type="STRING" id="929713.NIASO_01145"/>
<evidence type="ECO:0000313" key="8">
    <source>
        <dbReference type="EMBL" id="AHF14173.1"/>
    </source>
</evidence>
<dbReference type="Pfam" id="PF04226">
    <property type="entry name" value="Transgly_assoc"/>
    <property type="match status" value="1"/>
</dbReference>
<dbReference type="PANTHER" id="PTHR33884:SF3">
    <property type="entry name" value="UPF0410 PROTEIN YMGE"/>
    <property type="match status" value="1"/>
</dbReference>
<keyword evidence="4 7" id="KW-0812">Transmembrane</keyword>
<dbReference type="GO" id="GO:0005886">
    <property type="term" value="C:plasma membrane"/>
    <property type="evidence" value="ECO:0007669"/>
    <property type="project" value="UniProtKB-SubCell"/>
</dbReference>
<keyword evidence="3" id="KW-1003">Cell membrane</keyword>
<feature type="transmembrane region" description="Helical" evidence="7">
    <location>
        <begin position="29"/>
        <end position="51"/>
    </location>
</feature>
<dbReference type="KEGG" id="nso:NIASO_01145"/>
<dbReference type="InterPro" id="IPR007341">
    <property type="entry name" value="Transgly_assoc"/>
</dbReference>
<reference evidence="8 9" key="1">
    <citation type="submission" date="2013-12" db="EMBL/GenBank/DDBJ databases">
        <authorList>
            <consortium name="DOE Joint Genome Institute"/>
            <person name="Eisen J."/>
            <person name="Huntemann M."/>
            <person name="Han J."/>
            <person name="Chen A."/>
            <person name="Kyrpides N."/>
            <person name="Mavromatis K."/>
            <person name="Markowitz V."/>
            <person name="Palaniappan K."/>
            <person name="Ivanova N."/>
            <person name="Schaumberg A."/>
            <person name="Pati A."/>
            <person name="Liolios K."/>
            <person name="Nordberg H.P."/>
            <person name="Cantor M.N."/>
            <person name="Hua S.X."/>
            <person name="Woyke T."/>
        </authorList>
    </citation>
    <scope>NUCLEOTIDE SEQUENCE [LARGE SCALE GENOMIC DNA]</scope>
    <source>
        <strain evidence="9">DSM 19437</strain>
    </source>
</reference>
<keyword evidence="5 7" id="KW-1133">Transmembrane helix</keyword>
<evidence type="ECO:0000313" key="9">
    <source>
        <dbReference type="Proteomes" id="UP000003586"/>
    </source>
</evidence>
<protein>
    <submittedName>
        <fullName evidence="8">Transglycosylase</fullName>
    </submittedName>
</protein>
<gene>
    <name evidence="8" type="ORF">NIASO_01145</name>
</gene>
<dbReference type="RefSeq" id="WP_008582150.1">
    <property type="nucleotide sequence ID" value="NZ_CP007035.1"/>
</dbReference>
<dbReference type="Proteomes" id="UP000003586">
    <property type="component" value="Chromosome"/>
</dbReference>
<dbReference type="eggNOG" id="COG2261">
    <property type="taxonomic scope" value="Bacteria"/>
</dbReference>
<dbReference type="OrthoDB" id="9811343at2"/>